<evidence type="ECO:0000256" key="5">
    <source>
        <dbReference type="PIRSR" id="PIRSR634603-1"/>
    </source>
</evidence>
<keyword evidence="4 8" id="KW-0413">Isomerase</keyword>
<organism evidence="10 11">
    <name type="scientific">Domibacillus antri</name>
    <dbReference type="NCBI Taxonomy" id="1714264"/>
    <lineage>
        <taxon>Bacteria</taxon>
        <taxon>Bacillati</taxon>
        <taxon>Bacillota</taxon>
        <taxon>Bacilli</taxon>
        <taxon>Bacillales</taxon>
        <taxon>Bacillaceae</taxon>
        <taxon>Domibacillus</taxon>
    </lineage>
</organism>
<dbReference type="GO" id="GO:0009063">
    <property type="term" value="P:amino acid catabolic process"/>
    <property type="evidence" value="ECO:0007669"/>
    <property type="project" value="InterPro"/>
</dbReference>
<feature type="binding site" evidence="6">
    <location>
        <position position="297"/>
    </location>
    <ligand>
        <name>substrate</name>
    </ligand>
</feature>
<feature type="binding site" evidence="7">
    <location>
        <position position="218"/>
    </location>
    <ligand>
        <name>Mg(2+)</name>
        <dbReference type="ChEBI" id="CHEBI:18420"/>
    </ligand>
</feature>
<feature type="binding site" evidence="6">
    <location>
        <position position="322"/>
    </location>
    <ligand>
        <name>substrate</name>
    </ligand>
</feature>
<dbReference type="GO" id="GO:0016855">
    <property type="term" value="F:racemase and epimerase activity, acting on amino acids and derivatives"/>
    <property type="evidence" value="ECO:0007669"/>
    <property type="project" value="UniProtKB-UniRule"/>
</dbReference>
<evidence type="ECO:0000313" key="10">
    <source>
        <dbReference type="EMBL" id="OLN24286.1"/>
    </source>
</evidence>
<feature type="binding site" evidence="6">
    <location>
        <position position="135"/>
    </location>
    <ligand>
        <name>substrate</name>
    </ligand>
</feature>
<comment type="caution">
    <text evidence="10">The sequence shown here is derived from an EMBL/GenBank/DDBJ whole genome shotgun (WGS) entry which is preliminary data.</text>
</comment>
<keyword evidence="3 7" id="KW-0460">Magnesium</keyword>
<dbReference type="Gene3D" id="3.30.390.10">
    <property type="entry name" value="Enolase-like, N-terminal domain"/>
    <property type="match status" value="1"/>
</dbReference>
<feature type="binding site" evidence="6">
    <location>
        <position position="160"/>
    </location>
    <ligand>
        <name>substrate</name>
    </ligand>
</feature>
<dbReference type="CDD" id="cd03319">
    <property type="entry name" value="L-Ala-DL-Glu_epimerase"/>
    <property type="match status" value="1"/>
</dbReference>
<accession>A0A1Q8QAB0</accession>
<dbReference type="SFLD" id="SFLDG00180">
    <property type="entry name" value="muconate_cycloisomerase"/>
    <property type="match status" value="1"/>
</dbReference>
<dbReference type="Gene3D" id="3.20.20.120">
    <property type="entry name" value="Enolase-like C-terminal domain"/>
    <property type="match status" value="1"/>
</dbReference>
<dbReference type="SUPFAM" id="SSF51604">
    <property type="entry name" value="Enolase C-terminal domain-like"/>
    <property type="match status" value="1"/>
</dbReference>
<dbReference type="GO" id="GO:0006518">
    <property type="term" value="P:peptide metabolic process"/>
    <property type="evidence" value="ECO:0007669"/>
    <property type="project" value="UniProtKB-ARBA"/>
</dbReference>
<dbReference type="AlphaFoldDB" id="A0A1Q8QAB0"/>
<feature type="active site" description="Proton acceptor; specific for (R)-substrate epimerization" evidence="5">
    <location>
        <position position="162"/>
    </location>
</feature>
<dbReference type="InterPro" id="IPR018110">
    <property type="entry name" value="Mandel_Rmase/mucon_lact_enz_CS"/>
</dbReference>
<dbReference type="STRING" id="1714264.BTO30_00085"/>
<feature type="domain" description="Mandelate racemase/muconate lactonizing enzyme C-terminal" evidence="9">
    <location>
        <begin position="141"/>
        <end position="239"/>
    </location>
</feature>
<dbReference type="EC" id="5.1.1.-" evidence="8"/>
<dbReference type="Pfam" id="PF13378">
    <property type="entry name" value="MR_MLE_C"/>
    <property type="match status" value="1"/>
</dbReference>
<feature type="binding site" evidence="7">
    <location>
        <position position="190"/>
    </location>
    <ligand>
        <name>Mg(2+)</name>
        <dbReference type="ChEBI" id="CHEBI:18420"/>
    </ligand>
</feature>
<dbReference type="SFLD" id="SFLDS00001">
    <property type="entry name" value="Enolase"/>
    <property type="match status" value="1"/>
</dbReference>
<dbReference type="Pfam" id="PF02746">
    <property type="entry name" value="MR_MLE_N"/>
    <property type="match status" value="1"/>
</dbReference>
<gene>
    <name evidence="10" type="ORF">BTO30_00085</name>
</gene>
<feature type="binding site" evidence="6">
    <location>
        <position position="320"/>
    </location>
    <ligand>
        <name>substrate</name>
    </ligand>
</feature>
<reference evidence="10 11" key="1">
    <citation type="submission" date="2016-12" db="EMBL/GenBank/DDBJ databases">
        <title>Domibacillus antri genome sequencing.</title>
        <authorList>
            <person name="Verma A."/>
            <person name="Krishnamurthi S."/>
        </authorList>
    </citation>
    <scope>NUCLEOTIDE SEQUENCE [LARGE SCALE GENOMIC DNA]</scope>
    <source>
        <strain evidence="10 11">XD80</strain>
    </source>
</reference>
<proteinExistence type="inferred from homology"/>
<dbReference type="EMBL" id="MSDU01000001">
    <property type="protein sequence ID" value="OLN24286.1"/>
    <property type="molecule type" value="Genomic_DNA"/>
</dbReference>
<feature type="binding site" evidence="7">
    <location>
        <position position="243"/>
    </location>
    <ligand>
        <name>Mg(2+)</name>
        <dbReference type="ChEBI" id="CHEBI:18420"/>
    </ligand>
</feature>
<evidence type="ECO:0000259" key="9">
    <source>
        <dbReference type="SMART" id="SM00922"/>
    </source>
</evidence>
<dbReference type="SMART" id="SM00922">
    <property type="entry name" value="MR_MLE"/>
    <property type="match status" value="1"/>
</dbReference>
<name>A0A1Q8QAB0_9BACI</name>
<dbReference type="InterPro" id="IPR036849">
    <property type="entry name" value="Enolase-like_C_sf"/>
</dbReference>
<feature type="binding site" evidence="6">
    <location>
        <position position="24"/>
    </location>
    <ligand>
        <name>substrate</name>
    </ligand>
</feature>
<dbReference type="PROSITE" id="PS00908">
    <property type="entry name" value="MR_MLE_1"/>
    <property type="match status" value="1"/>
</dbReference>
<evidence type="ECO:0000256" key="4">
    <source>
        <dbReference type="ARBA" id="ARBA00023235"/>
    </source>
</evidence>
<dbReference type="Proteomes" id="UP000185568">
    <property type="component" value="Unassembled WGS sequence"/>
</dbReference>
<feature type="active site" description="Proton acceptor; specific for (S)-substrate epimerization" evidence="5">
    <location>
        <position position="267"/>
    </location>
</feature>
<keyword evidence="2 7" id="KW-0479">Metal-binding</keyword>
<evidence type="ECO:0000256" key="8">
    <source>
        <dbReference type="RuleBase" id="RU366006"/>
    </source>
</evidence>
<protein>
    <recommendedName>
        <fullName evidence="8">Dipeptide epimerase</fullName>
        <ecNumber evidence="8">5.1.1.-</ecNumber>
    </recommendedName>
</protein>
<feature type="binding site" evidence="6">
    <location>
        <position position="295"/>
    </location>
    <ligand>
        <name>substrate</name>
    </ligand>
</feature>
<dbReference type="InterPro" id="IPR034603">
    <property type="entry name" value="Dipeptide_epimerase"/>
</dbReference>
<comment type="similarity">
    <text evidence="1 8">Belongs to the mandelate racemase/muconate lactonizing enzyme family.</text>
</comment>
<evidence type="ECO:0000256" key="3">
    <source>
        <dbReference type="ARBA" id="ARBA00022842"/>
    </source>
</evidence>
<keyword evidence="11" id="KW-1185">Reference proteome</keyword>
<dbReference type="GO" id="GO:0000287">
    <property type="term" value="F:magnesium ion binding"/>
    <property type="evidence" value="ECO:0007669"/>
    <property type="project" value="UniProtKB-ARBA"/>
</dbReference>
<dbReference type="InterPro" id="IPR013342">
    <property type="entry name" value="Mandelate_racemase_C"/>
</dbReference>
<evidence type="ECO:0000256" key="6">
    <source>
        <dbReference type="PIRSR" id="PIRSR634603-2"/>
    </source>
</evidence>
<evidence type="ECO:0000256" key="2">
    <source>
        <dbReference type="ARBA" id="ARBA00022723"/>
    </source>
</evidence>
<dbReference type="PANTHER" id="PTHR48073:SF2">
    <property type="entry name" value="O-SUCCINYLBENZOATE SYNTHASE"/>
    <property type="match status" value="1"/>
</dbReference>
<comment type="cofactor">
    <cofactor evidence="7 8">
        <name>Mg(2+)</name>
        <dbReference type="ChEBI" id="CHEBI:18420"/>
    </cofactor>
    <text evidence="7 8">Binds 1 Mg(2+) ion per subunit.</text>
</comment>
<dbReference type="InterPro" id="IPR029065">
    <property type="entry name" value="Enolase_C-like"/>
</dbReference>
<dbReference type="SFLD" id="SFLDF00009">
    <property type="entry name" value="o-succinylbenzoate_synthase"/>
    <property type="match status" value="1"/>
</dbReference>
<dbReference type="RefSeq" id="WP_075396682.1">
    <property type="nucleotide sequence ID" value="NZ_MSDU01000001.1"/>
</dbReference>
<evidence type="ECO:0000313" key="11">
    <source>
        <dbReference type="Proteomes" id="UP000185568"/>
    </source>
</evidence>
<dbReference type="InterPro" id="IPR029017">
    <property type="entry name" value="Enolase-like_N"/>
</dbReference>
<dbReference type="PANTHER" id="PTHR48073">
    <property type="entry name" value="O-SUCCINYLBENZOATE SYNTHASE-RELATED"/>
    <property type="match status" value="1"/>
</dbReference>
<dbReference type="InterPro" id="IPR013341">
    <property type="entry name" value="Mandelate_racemase_N_dom"/>
</dbReference>
<dbReference type="FunFam" id="3.30.390.10:FF:000009">
    <property type="entry name" value="Hydrophobic dipeptide epimerase"/>
    <property type="match status" value="1"/>
</dbReference>
<evidence type="ECO:0000256" key="7">
    <source>
        <dbReference type="PIRSR" id="PIRSR634603-3"/>
    </source>
</evidence>
<evidence type="ECO:0000256" key="1">
    <source>
        <dbReference type="ARBA" id="ARBA00008031"/>
    </source>
</evidence>
<sequence length="357" mass="38648">MKISNVSVERHQIKLKKTFITALRKVSSIETAVIRVMLEDGTQGVGTASPAVIITGDSIHSIEAAVKTILSPALIGKNILSISALSRIVQRSCIGNTSAKAGLEIALFDAYAKRLNMPLYQLLGGKTNTIENDMTISMNETETMVQDALESIGKGFKSLKIKVGMDTKKDNERIKAIREAVGTSIRMRVDANQGWNKKEAVQMIAGWEKAEFKIEFVEQPVPAGDIDSLKYVTERVCTPIMADESVFSPGQALEIVQKKAADWLNIKLMKTGGIMRAMQIADIAEAGGIPCMIGSMMESGPGVLAAAHLACAHPNILKVDLDAPLWLEDSGTESFPFQGPIIHLSEQPGIGYDFFTA</sequence>
<dbReference type="SUPFAM" id="SSF54826">
    <property type="entry name" value="Enolase N-terminal domain-like"/>
    <property type="match status" value="1"/>
</dbReference>
<dbReference type="OrthoDB" id="9775391at2"/>